<organism evidence="1 2">
    <name type="scientific">Blattamonas nauphoetae</name>
    <dbReference type="NCBI Taxonomy" id="2049346"/>
    <lineage>
        <taxon>Eukaryota</taxon>
        <taxon>Metamonada</taxon>
        <taxon>Preaxostyla</taxon>
        <taxon>Oxymonadida</taxon>
        <taxon>Blattamonas</taxon>
    </lineage>
</organism>
<sequence length="623" mass="68087">MDELTIRDCVSDEGNVGGIHLITTPEASNSIQLTCLSNTAAPGKPTHVLVEGLDKEQTHVLLAESKLLGTAPHFGWKTGDGSGTDFGRVDVSSITFTLSTTTAIQSPNLLLLQGMHPSELHLSEIFTNLPSTTTITVEISLPFDVPVVQKPITFVGHTFFLGTVVGEEYYPNVLIQQDPTTLAESLFTLQATSKVELRSIAIQLDSLTSSPLVKVDASSTFIVSEGVIFGSAGQFHRPFLKTSGEIDLHFCHFYGLSFNGHSCIEMSGGRFGFDGQPEPVQVSSVVNVSTTGNGAFLSSSNSEFIDIHHVFFVNCSAEAGGAVFVKNAEELDISSFFDTCIASTGGAVMIVDNTGSSRISLWSSFVNCQARRGGGVFLSLSEGSSMLIRAADEVFVFGRYYSHAVFENCFAEQGAGIYVEGTMKGDDFDFDIMSFNNWNAEGLGTDIFFAKSVHFDDLTSKIEYMREYVCSTSRQSTDLSKQCQVYFESSPSDSFDFRLPEFELNGSETKVASPLTDSGLNSFRAITPYLHVMDDRGKMLNMTVSVGTEFCIFERGFCTTQHISFIHDEKEPADSSVKIKRGEEELSCQPLLTNLSSHFVEIRSVKCGFQVPDHKWILQPPIF</sequence>
<proteinExistence type="predicted"/>
<evidence type="ECO:0008006" key="3">
    <source>
        <dbReference type="Google" id="ProtNLM"/>
    </source>
</evidence>
<keyword evidence="2" id="KW-1185">Reference proteome</keyword>
<comment type="caution">
    <text evidence="1">The sequence shown here is derived from an EMBL/GenBank/DDBJ whole genome shotgun (WGS) entry which is preliminary data.</text>
</comment>
<evidence type="ECO:0000313" key="1">
    <source>
        <dbReference type="EMBL" id="KAK2950374.1"/>
    </source>
</evidence>
<reference evidence="1 2" key="1">
    <citation type="journal article" date="2022" name="bioRxiv">
        <title>Genomics of Preaxostyla Flagellates Illuminates Evolutionary Transitions and the Path Towards Mitochondrial Loss.</title>
        <authorList>
            <person name="Novak L.V.F."/>
            <person name="Treitli S.C."/>
            <person name="Pyrih J."/>
            <person name="Halakuc P."/>
            <person name="Pipaliya S.V."/>
            <person name="Vacek V."/>
            <person name="Brzon O."/>
            <person name="Soukal P."/>
            <person name="Eme L."/>
            <person name="Dacks J.B."/>
            <person name="Karnkowska A."/>
            <person name="Elias M."/>
            <person name="Hampl V."/>
        </authorList>
    </citation>
    <scope>NUCLEOTIDE SEQUENCE [LARGE SCALE GENOMIC DNA]</scope>
    <source>
        <strain evidence="1">NAU3</strain>
        <tissue evidence="1">Gut</tissue>
    </source>
</reference>
<name>A0ABQ9XFB2_9EUKA</name>
<accession>A0ABQ9XFB2</accession>
<protein>
    <recommendedName>
        <fullName evidence="3">Right handed beta helix domain-containing protein</fullName>
    </recommendedName>
</protein>
<dbReference type="Proteomes" id="UP001281761">
    <property type="component" value="Unassembled WGS sequence"/>
</dbReference>
<evidence type="ECO:0000313" key="2">
    <source>
        <dbReference type="Proteomes" id="UP001281761"/>
    </source>
</evidence>
<dbReference type="EMBL" id="JARBJD010000137">
    <property type="protein sequence ID" value="KAK2950374.1"/>
    <property type="molecule type" value="Genomic_DNA"/>
</dbReference>
<gene>
    <name evidence="1" type="ORF">BLNAU_14709</name>
</gene>